<comment type="caution">
    <text evidence="10">The sequence shown here is derived from an EMBL/GenBank/DDBJ whole genome shotgun (WGS) entry which is preliminary data.</text>
</comment>
<feature type="binding site" evidence="7">
    <location>
        <position position="189"/>
    </location>
    <ligand>
        <name>NADP(+)</name>
        <dbReference type="ChEBI" id="CHEBI:58349"/>
    </ligand>
</feature>
<feature type="domain" description="Ketoreductase" evidence="9">
    <location>
        <begin position="7"/>
        <end position="192"/>
    </location>
</feature>
<dbReference type="InterPro" id="IPR011284">
    <property type="entry name" value="3oxo_ACP_reduc"/>
</dbReference>
<sequence length="247" mass="26617">MIHLSGKTALVTGSTRGIGKATALRLAEAGATVIITGRNEDRAREVAKDIKTRTGSDTFAVELDLGSRESIETAMERISEAVGGVDILVNNAGANRDALFLRMKYEDWEEIIRVNLTGTFLVTQLALKGMLRKKWGRIINVSSVVAFIGNVGQANYSTAKAGLVGFTKTLAKELATRNITVNAVAPGFIETDMTENLPEEIKAGFLSQIPMNRFGKPEDVANVVLFLASDLSEYITGEVIHVNGGLF</sequence>
<comment type="pathway">
    <text evidence="8">Lipid metabolism; fatty acid biosynthesis.</text>
</comment>
<reference evidence="10" key="1">
    <citation type="journal article" date="2020" name="mSystems">
        <title>Genome- and Community-Level Interaction Insights into Carbon Utilization and Element Cycling Functions of Hydrothermarchaeota in Hydrothermal Sediment.</title>
        <authorList>
            <person name="Zhou Z."/>
            <person name="Liu Y."/>
            <person name="Xu W."/>
            <person name="Pan J."/>
            <person name="Luo Z.H."/>
            <person name="Li M."/>
        </authorList>
    </citation>
    <scope>NUCLEOTIDE SEQUENCE [LARGE SCALE GENOMIC DNA]</scope>
    <source>
        <strain evidence="10">HyVt-501</strain>
    </source>
</reference>
<dbReference type="InterPro" id="IPR002347">
    <property type="entry name" value="SDR_fam"/>
</dbReference>
<keyword evidence="8" id="KW-0443">Lipid metabolism</keyword>
<feature type="binding site" evidence="7">
    <location>
        <begin position="13"/>
        <end position="16"/>
    </location>
    <ligand>
        <name>NADP(+)</name>
        <dbReference type="ChEBI" id="CHEBI:58349"/>
    </ligand>
</feature>
<dbReference type="EC" id="1.1.1.100" evidence="8"/>
<dbReference type="EMBL" id="DRNB01000265">
    <property type="protein sequence ID" value="HHJ64693.1"/>
    <property type="molecule type" value="Genomic_DNA"/>
</dbReference>
<feature type="active site" description="Proton acceptor" evidence="6">
    <location>
        <position position="156"/>
    </location>
</feature>
<dbReference type="GO" id="GO:0051287">
    <property type="term" value="F:NAD binding"/>
    <property type="evidence" value="ECO:0007669"/>
    <property type="project" value="UniProtKB-UniRule"/>
</dbReference>
<proteinExistence type="inferred from homology"/>
<evidence type="ECO:0000259" key="9">
    <source>
        <dbReference type="SMART" id="SM00822"/>
    </source>
</evidence>
<dbReference type="InterPro" id="IPR036291">
    <property type="entry name" value="NAD(P)-bd_dom_sf"/>
</dbReference>
<evidence type="ECO:0000256" key="3">
    <source>
        <dbReference type="ARBA" id="ARBA00022857"/>
    </source>
</evidence>
<evidence type="ECO:0000256" key="1">
    <source>
        <dbReference type="ARBA" id="ARBA00002607"/>
    </source>
</evidence>
<dbReference type="PRINTS" id="PR00081">
    <property type="entry name" value="GDHRDH"/>
</dbReference>
<dbReference type="AlphaFoldDB" id="A0A7C5Q3R9"/>
<organism evidence="10">
    <name type="scientific">Aquifex aeolicus</name>
    <dbReference type="NCBI Taxonomy" id="63363"/>
    <lineage>
        <taxon>Bacteria</taxon>
        <taxon>Pseudomonadati</taxon>
        <taxon>Aquificota</taxon>
        <taxon>Aquificia</taxon>
        <taxon>Aquificales</taxon>
        <taxon>Aquificaceae</taxon>
        <taxon>Aquifex</taxon>
    </lineage>
</organism>
<dbReference type="Pfam" id="PF13561">
    <property type="entry name" value="adh_short_C2"/>
    <property type="match status" value="1"/>
</dbReference>
<gene>
    <name evidence="10" type="primary">fabG</name>
    <name evidence="10" type="ORF">ENJ61_07280</name>
</gene>
<dbReference type="Gene3D" id="3.40.50.720">
    <property type="entry name" value="NAD(P)-binding Rossmann-like Domain"/>
    <property type="match status" value="1"/>
</dbReference>
<dbReference type="SMART" id="SM00822">
    <property type="entry name" value="PKS_KR"/>
    <property type="match status" value="1"/>
</dbReference>
<dbReference type="UniPathway" id="UPA00094"/>
<comment type="similarity">
    <text evidence="2 8">Belongs to the short-chain dehydrogenases/reductases (SDR) family.</text>
</comment>
<keyword evidence="8" id="KW-0276">Fatty acid metabolism</keyword>
<dbReference type="PROSITE" id="PS00061">
    <property type="entry name" value="ADH_SHORT"/>
    <property type="match status" value="1"/>
</dbReference>
<feature type="binding site" evidence="7">
    <location>
        <position position="91"/>
    </location>
    <ligand>
        <name>NADP(+)</name>
        <dbReference type="ChEBI" id="CHEBI:58349"/>
    </ligand>
</feature>
<dbReference type="NCBIfam" id="TIGR01830">
    <property type="entry name" value="3oxo_ACP_reduc"/>
    <property type="match status" value="1"/>
</dbReference>
<evidence type="ECO:0000256" key="5">
    <source>
        <dbReference type="ARBA" id="ARBA00048508"/>
    </source>
</evidence>
<evidence type="ECO:0000256" key="7">
    <source>
        <dbReference type="PIRSR" id="PIRSR611284-2"/>
    </source>
</evidence>
<evidence type="ECO:0000313" key="10">
    <source>
        <dbReference type="EMBL" id="HHJ64693.1"/>
    </source>
</evidence>
<keyword evidence="4 8" id="KW-0560">Oxidoreductase</keyword>
<keyword evidence="3 7" id="KW-0521">NADP</keyword>
<comment type="catalytic activity">
    <reaction evidence="5 8">
        <text>a (3R)-hydroxyacyl-[ACP] + NADP(+) = a 3-oxoacyl-[ACP] + NADPH + H(+)</text>
        <dbReference type="Rhea" id="RHEA:17397"/>
        <dbReference type="Rhea" id="RHEA-COMP:9916"/>
        <dbReference type="Rhea" id="RHEA-COMP:9945"/>
        <dbReference type="ChEBI" id="CHEBI:15378"/>
        <dbReference type="ChEBI" id="CHEBI:57783"/>
        <dbReference type="ChEBI" id="CHEBI:58349"/>
        <dbReference type="ChEBI" id="CHEBI:78776"/>
        <dbReference type="ChEBI" id="CHEBI:78827"/>
        <dbReference type="EC" id="1.1.1.100"/>
    </reaction>
</comment>
<dbReference type="PRINTS" id="PR00080">
    <property type="entry name" value="SDRFAMILY"/>
</dbReference>
<dbReference type="FunFam" id="3.40.50.720:FF:000115">
    <property type="entry name" value="3-oxoacyl-[acyl-carrier-protein] reductase FabG"/>
    <property type="match status" value="1"/>
</dbReference>
<evidence type="ECO:0000256" key="6">
    <source>
        <dbReference type="PIRSR" id="PIRSR611284-1"/>
    </source>
</evidence>
<keyword evidence="8" id="KW-0444">Lipid biosynthesis</keyword>
<evidence type="ECO:0000256" key="2">
    <source>
        <dbReference type="ARBA" id="ARBA00006484"/>
    </source>
</evidence>
<dbReference type="GO" id="GO:0006633">
    <property type="term" value="P:fatty acid biosynthetic process"/>
    <property type="evidence" value="ECO:0007669"/>
    <property type="project" value="UniProtKB-UniPathway"/>
</dbReference>
<dbReference type="Proteomes" id="UP000885792">
    <property type="component" value="Unassembled WGS sequence"/>
</dbReference>
<dbReference type="NCBIfam" id="NF005559">
    <property type="entry name" value="PRK07231.1"/>
    <property type="match status" value="1"/>
</dbReference>
<comment type="subunit">
    <text evidence="8">Homotetramer.</text>
</comment>
<comment type="function">
    <text evidence="1 8">Catalyzes the NADPH-dependent reduction of beta-ketoacyl-ACP substrates to beta-hydroxyacyl-ACP products, the first reductive step in the elongation cycle of fatty acid biosynthesis.</text>
</comment>
<dbReference type="SUPFAM" id="SSF51735">
    <property type="entry name" value="NAD(P)-binding Rossmann-fold domains"/>
    <property type="match status" value="1"/>
</dbReference>
<evidence type="ECO:0000256" key="8">
    <source>
        <dbReference type="RuleBase" id="RU366074"/>
    </source>
</evidence>
<protein>
    <recommendedName>
        <fullName evidence="8">3-oxoacyl-[acyl-carrier-protein] reductase</fullName>
        <ecNumber evidence="8">1.1.1.100</ecNumber>
    </recommendedName>
</protein>
<keyword evidence="8" id="KW-0275">Fatty acid biosynthesis</keyword>
<dbReference type="InterPro" id="IPR020904">
    <property type="entry name" value="Sc_DH/Rdtase_CS"/>
</dbReference>
<dbReference type="GO" id="GO:0004316">
    <property type="term" value="F:3-oxoacyl-[acyl-carrier-protein] reductase (NADPH) activity"/>
    <property type="evidence" value="ECO:0007669"/>
    <property type="project" value="UniProtKB-UniRule"/>
</dbReference>
<dbReference type="CDD" id="cd05333">
    <property type="entry name" value="BKR_SDR_c"/>
    <property type="match status" value="1"/>
</dbReference>
<name>A0A7C5Q3R9_AQUAO</name>
<evidence type="ECO:0000256" key="4">
    <source>
        <dbReference type="ARBA" id="ARBA00023002"/>
    </source>
</evidence>
<dbReference type="InterPro" id="IPR057326">
    <property type="entry name" value="KR_dom"/>
</dbReference>
<dbReference type="NCBIfam" id="NF009466">
    <property type="entry name" value="PRK12826.1-2"/>
    <property type="match status" value="1"/>
</dbReference>
<dbReference type="InterPro" id="IPR050259">
    <property type="entry name" value="SDR"/>
</dbReference>
<dbReference type="PANTHER" id="PTHR42879:SF2">
    <property type="entry name" value="3-OXOACYL-[ACYL-CARRIER-PROTEIN] REDUCTASE FABG"/>
    <property type="match status" value="1"/>
</dbReference>
<dbReference type="PANTHER" id="PTHR42879">
    <property type="entry name" value="3-OXOACYL-(ACYL-CARRIER-PROTEIN) REDUCTASE"/>
    <property type="match status" value="1"/>
</dbReference>
<accession>A0A7C5Q3R9</accession>
<feature type="binding site" evidence="7">
    <location>
        <begin position="156"/>
        <end position="160"/>
    </location>
    <ligand>
        <name>NADP(+)</name>
        <dbReference type="ChEBI" id="CHEBI:58349"/>
    </ligand>
</feature>